<dbReference type="Proteomes" id="UP000004210">
    <property type="component" value="Unassembled WGS sequence"/>
</dbReference>
<dbReference type="eggNOG" id="ENOG502ZZUG">
    <property type="taxonomic scope" value="Bacteria"/>
</dbReference>
<organism evidence="1 2">
    <name type="scientific">Rhodanobacter fulvus Jip2</name>
    <dbReference type="NCBI Taxonomy" id="1163408"/>
    <lineage>
        <taxon>Bacteria</taxon>
        <taxon>Pseudomonadati</taxon>
        <taxon>Pseudomonadota</taxon>
        <taxon>Gammaproteobacteria</taxon>
        <taxon>Lysobacterales</taxon>
        <taxon>Rhodanobacteraceae</taxon>
        <taxon>Rhodanobacter</taxon>
    </lineage>
</organism>
<evidence type="ECO:0000313" key="1">
    <source>
        <dbReference type="EMBL" id="EIL90316.1"/>
    </source>
</evidence>
<proteinExistence type="predicted"/>
<dbReference type="EMBL" id="AJXU01000028">
    <property type="protein sequence ID" value="EIL90316.1"/>
    <property type="molecule type" value="Genomic_DNA"/>
</dbReference>
<name>I4VSX5_9GAMM</name>
<gene>
    <name evidence="1" type="ORF">UU9_05909</name>
</gene>
<reference evidence="1 2" key="1">
    <citation type="journal article" date="2012" name="J. Bacteriol.">
        <title>Genome sequences for six rhodanobacter strains, isolated from soils and the terrestrial subsurface, with variable denitrification capabilities.</title>
        <authorList>
            <person name="Kostka J.E."/>
            <person name="Green S.J."/>
            <person name="Rishishwar L."/>
            <person name="Prakash O."/>
            <person name="Katz L.S."/>
            <person name="Marino-Ramirez L."/>
            <person name="Jordan I.K."/>
            <person name="Munk C."/>
            <person name="Ivanova N."/>
            <person name="Mikhailova N."/>
            <person name="Watson D.B."/>
            <person name="Brown S.D."/>
            <person name="Palumbo A.V."/>
            <person name="Brooks S.C."/>
        </authorList>
    </citation>
    <scope>NUCLEOTIDE SEQUENCE [LARGE SCALE GENOMIC DNA]</scope>
    <source>
        <strain evidence="2">Jip2T</strain>
    </source>
</reference>
<dbReference type="AlphaFoldDB" id="I4VSX5"/>
<comment type="caution">
    <text evidence="1">The sequence shown here is derived from an EMBL/GenBank/DDBJ whole genome shotgun (WGS) entry which is preliminary data.</text>
</comment>
<sequence length="346" mass="38613">MRYRYVLVAEIRGLMPPADTEIVIDVPCVSGTITYTANRDSIPEVVDTKAAISSLMMRGFAGKSVEDPGAERRRKVLEIRQARRAANSPKMLVILDINSVTEDFELIHTREEDEFIVSLGESPAKSIRSSHERYVQSLFTALSLSSPTDLAAKRLVDCVLFYRDDGKPIFCYEMEGYGTAYTAAPMTQEVAEEARNFAAQLSKGPDYADVNRLLAKSMDLANDELLSFLSAWAALEIFVSKSFKEYEKLLFKYPGAGRLAAHPDVLQRISTVMSDKFRLTDKFAMLAGTLDEAGVETDLKTFGGVKGLRDRLFHGKEVSTKKLPCESTRNLVRKYLRLHLEAGSAR</sequence>
<accession>I4VSX5</accession>
<protein>
    <submittedName>
        <fullName evidence="1">Uncharacterized protein</fullName>
    </submittedName>
</protein>
<keyword evidence="2" id="KW-1185">Reference proteome</keyword>
<evidence type="ECO:0000313" key="2">
    <source>
        <dbReference type="Proteomes" id="UP000004210"/>
    </source>
</evidence>